<gene>
    <name evidence="1" type="ORF">ENL21_05280</name>
</gene>
<dbReference type="AlphaFoldDB" id="A0A7V5H645"/>
<organism evidence="1">
    <name type="scientific">Caldithrix abyssi</name>
    <dbReference type="NCBI Taxonomy" id="187145"/>
    <lineage>
        <taxon>Bacteria</taxon>
        <taxon>Pseudomonadati</taxon>
        <taxon>Calditrichota</taxon>
        <taxon>Calditrichia</taxon>
        <taxon>Calditrichales</taxon>
        <taxon>Calditrichaceae</taxon>
        <taxon>Caldithrix</taxon>
    </lineage>
</organism>
<comment type="caution">
    <text evidence="1">The sequence shown here is derived from an EMBL/GenBank/DDBJ whole genome shotgun (WGS) entry which is preliminary data.</text>
</comment>
<evidence type="ECO:0000313" key="1">
    <source>
        <dbReference type="EMBL" id="HHE55173.1"/>
    </source>
</evidence>
<dbReference type="Proteomes" id="UP000886111">
    <property type="component" value="Unassembled WGS sequence"/>
</dbReference>
<reference evidence="1" key="1">
    <citation type="journal article" date="2020" name="mSystems">
        <title>Genome- and Community-Level Interaction Insights into Carbon Utilization and Element Cycling Functions of Hydrothermarchaeota in Hydrothermal Sediment.</title>
        <authorList>
            <person name="Zhou Z."/>
            <person name="Liu Y."/>
            <person name="Xu W."/>
            <person name="Pan J."/>
            <person name="Luo Z.H."/>
            <person name="Li M."/>
        </authorList>
    </citation>
    <scope>NUCLEOTIDE SEQUENCE [LARGE SCALE GENOMIC DNA]</scope>
    <source>
        <strain evidence="1">HyVt-76</strain>
    </source>
</reference>
<accession>A0A7V5H645</accession>
<dbReference type="EMBL" id="DRTD01000390">
    <property type="protein sequence ID" value="HHE55173.1"/>
    <property type="molecule type" value="Genomic_DNA"/>
</dbReference>
<proteinExistence type="predicted"/>
<name>A0A7V5H645_CALAY</name>
<evidence type="ECO:0008006" key="2">
    <source>
        <dbReference type="Google" id="ProtNLM"/>
    </source>
</evidence>
<protein>
    <recommendedName>
        <fullName evidence="2">Xylose isomerase-like TIM barrel domain-containing protein</fullName>
    </recommendedName>
</protein>
<sequence>MIPFEKLGLASSVAKAWDFSWDKIIELASRSNFQQIQLYLSEQHLRTSTASFLKNVQLKFTVHLHLPPSLLPEEKWNDFLLLLHKNINSRIYLIQHQPFGDDLNQFLNKFPFENFLPGIENDLPNQWPLDFLNWFLKVKSYVPEALPVVDVPRFFHQAAPKSDFAEIAIQVIELIRRLQQMNKPFILHAIDHPINNTDRPFWQPLLLGELPWSEILNLVKLKPDLLKCLMFEYENWNMVQDSIQNLKNLKL</sequence>